<comment type="caution">
    <text evidence="1">The sequence shown here is derived from an EMBL/GenBank/DDBJ whole genome shotgun (WGS) entry which is preliminary data.</text>
</comment>
<dbReference type="OrthoDB" id="290529at2759"/>
<keyword evidence="2" id="KW-1185">Reference proteome</keyword>
<dbReference type="Proteomes" id="UP000054937">
    <property type="component" value="Unassembled WGS sequence"/>
</dbReference>
<accession>A0A0V0R5T3</accession>
<evidence type="ECO:0008006" key="3">
    <source>
        <dbReference type="Google" id="ProtNLM"/>
    </source>
</evidence>
<dbReference type="InParanoid" id="A0A0V0R5T3"/>
<evidence type="ECO:0000313" key="1">
    <source>
        <dbReference type="EMBL" id="KRX09858.1"/>
    </source>
</evidence>
<sequence>MIGNVVIGDYATVEIDFLDMENKDKILMHEYENHKEKQPNQCASSISFLKCYSSVNFMTQPTQQRERDKYQEKEDLEEENKLKKLVYVYSIYKDDYHVEDKKNILYGDLKQYEYDWVPDVYVPFDYDGINLLWMEYQENYEKQFHIFKLDEKMDVKKNILSYDKKVQFVSHAKLIRNFIVYVIDHKHVKAYDMESKKVHDLYSHGGIIHALQAEVKQNLSDQKFELDIQQKITQEEENLNLPLIKLEDIFIASIDYDVVLKIYENQNVQQSINILSQKGCPQDIKKQKYIFDMGYPYFIHTRHDYLAFSSDFGITVIKLE</sequence>
<gene>
    <name evidence="1" type="ORF">PPERSA_03920</name>
</gene>
<evidence type="ECO:0000313" key="2">
    <source>
        <dbReference type="Proteomes" id="UP000054937"/>
    </source>
</evidence>
<dbReference type="AlphaFoldDB" id="A0A0V0R5T3"/>
<name>A0A0V0R5T3_PSEPJ</name>
<protein>
    <recommendedName>
        <fullName evidence="3">WD40-repeat-containing domain</fullName>
    </recommendedName>
</protein>
<reference evidence="1 2" key="1">
    <citation type="journal article" date="2015" name="Sci. Rep.">
        <title>Genome of the facultative scuticociliatosis pathogen Pseudocohnilembus persalinus provides insight into its virulence through horizontal gene transfer.</title>
        <authorList>
            <person name="Xiong J."/>
            <person name="Wang G."/>
            <person name="Cheng J."/>
            <person name="Tian M."/>
            <person name="Pan X."/>
            <person name="Warren A."/>
            <person name="Jiang C."/>
            <person name="Yuan D."/>
            <person name="Miao W."/>
        </authorList>
    </citation>
    <scope>NUCLEOTIDE SEQUENCE [LARGE SCALE GENOMIC DNA]</scope>
    <source>
        <strain evidence="1">36N120E</strain>
    </source>
</reference>
<organism evidence="1 2">
    <name type="scientific">Pseudocohnilembus persalinus</name>
    <name type="common">Ciliate</name>
    <dbReference type="NCBI Taxonomy" id="266149"/>
    <lineage>
        <taxon>Eukaryota</taxon>
        <taxon>Sar</taxon>
        <taxon>Alveolata</taxon>
        <taxon>Ciliophora</taxon>
        <taxon>Intramacronucleata</taxon>
        <taxon>Oligohymenophorea</taxon>
        <taxon>Scuticociliatia</taxon>
        <taxon>Philasterida</taxon>
        <taxon>Pseudocohnilembidae</taxon>
        <taxon>Pseudocohnilembus</taxon>
    </lineage>
</organism>
<dbReference type="EMBL" id="LDAU01000043">
    <property type="protein sequence ID" value="KRX09858.1"/>
    <property type="molecule type" value="Genomic_DNA"/>
</dbReference>
<dbReference type="OMA" id="VENHKIV"/>
<proteinExistence type="predicted"/>